<dbReference type="GO" id="GO:0006096">
    <property type="term" value="P:glycolytic process"/>
    <property type="evidence" value="ECO:0007669"/>
    <property type="project" value="UniProtKB-UniRule"/>
</dbReference>
<dbReference type="OrthoDB" id="9804716at2"/>
<dbReference type="FunFam" id="3.20.20.120:FF:000001">
    <property type="entry name" value="Enolase"/>
    <property type="match status" value="1"/>
</dbReference>
<evidence type="ECO:0000256" key="14">
    <source>
        <dbReference type="PIRSR" id="PIRSR001400-2"/>
    </source>
</evidence>
<dbReference type="InterPro" id="IPR036849">
    <property type="entry name" value="Enolase-like_C_sf"/>
</dbReference>
<feature type="binding site" evidence="12">
    <location>
        <position position="383"/>
    </location>
    <ligand>
        <name>(2R)-2-phosphoglycerate</name>
        <dbReference type="ChEBI" id="CHEBI:58289"/>
    </ligand>
</feature>
<feature type="binding site" evidence="12">
    <location>
        <position position="170"/>
    </location>
    <ligand>
        <name>(2R)-2-phosphoglycerate</name>
        <dbReference type="ChEBI" id="CHEBI:58289"/>
    </ligand>
</feature>
<evidence type="ECO:0000313" key="18">
    <source>
        <dbReference type="EMBL" id="CUN10350.1"/>
    </source>
</evidence>
<dbReference type="SUPFAM" id="SSF51604">
    <property type="entry name" value="Enolase C-terminal domain-like"/>
    <property type="match status" value="1"/>
</dbReference>
<dbReference type="SFLD" id="SFLDS00001">
    <property type="entry name" value="Enolase"/>
    <property type="match status" value="1"/>
</dbReference>
<keyword evidence="9 12" id="KW-0324">Glycolysis</keyword>
<evidence type="ECO:0000256" key="15">
    <source>
        <dbReference type="PIRSR" id="PIRSR001400-3"/>
    </source>
</evidence>
<accession>A0A173U7B4</accession>
<feature type="binding site" evidence="14">
    <location>
        <position position="329"/>
    </location>
    <ligand>
        <name>substrate</name>
    </ligand>
</feature>
<dbReference type="HAMAP" id="MF_00318">
    <property type="entry name" value="Enolase"/>
    <property type="match status" value="1"/>
</dbReference>
<comment type="pathway">
    <text evidence="1 12">Carbohydrate degradation; glycolysis; pyruvate from D-glyceraldehyde 3-phosphate: step 4/5.</text>
</comment>
<dbReference type="GO" id="GO:0000015">
    <property type="term" value="C:phosphopyruvate hydratase complex"/>
    <property type="evidence" value="ECO:0007669"/>
    <property type="project" value="InterPro"/>
</dbReference>
<dbReference type="InterPro" id="IPR000941">
    <property type="entry name" value="Enolase"/>
</dbReference>
<evidence type="ECO:0000256" key="7">
    <source>
        <dbReference type="ARBA" id="ARBA00022723"/>
    </source>
</evidence>
<feature type="binding site" evidence="12 15">
    <location>
        <position position="329"/>
    </location>
    <ligand>
        <name>Mg(2+)</name>
        <dbReference type="ChEBI" id="CHEBI:18420"/>
    </ligand>
</feature>
<dbReference type="InterPro" id="IPR020809">
    <property type="entry name" value="Enolase_CS"/>
</dbReference>
<name>A0A173U7B4_9FIRM</name>
<evidence type="ECO:0000256" key="4">
    <source>
        <dbReference type="ARBA" id="ARBA00017068"/>
    </source>
</evidence>
<feature type="active site" description="Proton acceptor" evidence="12 13">
    <location>
        <position position="354"/>
    </location>
</feature>
<dbReference type="NCBIfam" id="TIGR01060">
    <property type="entry name" value="eno"/>
    <property type="match status" value="1"/>
</dbReference>
<feature type="binding site" evidence="14">
    <location>
        <position position="162"/>
    </location>
    <ligand>
        <name>substrate</name>
    </ligand>
</feature>
<dbReference type="SMART" id="SM01192">
    <property type="entry name" value="Enolase_C"/>
    <property type="match status" value="1"/>
</dbReference>
<dbReference type="CDD" id="cd03313">
    <property type="entry name" value="enolase"/>
    <property type="match status" value="1"/>
</dbReference>
<dbReference type="PRINTS" id="PR00148">
    <property type="entry name" value="ENOLASE"/>
</dbReference>
<evidence type="ECO:0000256" key="6">
    <source>
        <dbReference type="ARBA" id="ARBA00022525"/>
    </source>
</evidence>
<proteinExistence type="inferred from homology"/>
<evidence type="ECO:0000256" key="13">
    <source>
        <dbReference type="PIRSR" id="PIRSR001400-1"/>
    </source>
</evidence>
<evidence type="ECO:0000256" key="10">
    <source>
        <dbReference type="ARBA" id="ARBA00023239"/>
    </source>
</evidence>
<gene>
    <name evidence="18" type="primary">eno_1</name>
    <name evidence="12" type="synonym">eno</name>
    <name evidence="18" type="ORF">ERS852572_01921</name>
</gene>
<evidence type="ECO:0000259" key="17">
    <source>
        <dbReference type="SMART" id="SM01193"/>
    </source>
</evidence>
<dbReference type="GO" id="GO:0000287">
    <property type="term" value="F:magnesium ion binding"/>
    <property type="evidence" value="ECO:0007669"/>
    <property type="project" value="UniProtKB-UniRule"/>
</dbReference>
<dbReference type="STRING" id="166486.ERS852572_01921"/>
<feature type="binding site" evidence="12 15">
    <location>
        <position position="302"/>
    </location>
    <ligand>
        <name>Mg(2+)</name>
        <dbReference type="ChEBI" id="CHEBI:18420"/>
    </ligand>
</feature>
<comment type="cofactor">
    <cofactor evidence="15">
        <name>Mg(2+)</name>
        <dbReference type="ChEBI" id="CHEBI:18420"/>
    </cofactor>
    <text evidence="15">Mg(2+) is required for catalysis and for stabilizing the dimer.</text>
</comment>
<dbReference type="GO" id="GO:0005576">
    <property type="term" value="C:extracellular region"/>
    <property type="evidence" value="ECO:0007669"/>
    <property type="project" value="UniProtKB-SubCell"/>
</dbReference>
<protein>
    <recommendedName>
        <fullName evidence="4 12">Enolase</fullName>
        <ecNumber evidence="3 12">4.2.1.11</ecNumber>
    </recommendedName>
    <alternativeName>
        <fullName evidence="12">2-phospho-D-glycerate hydro-lyase</fullName>
    </alternativeName>
    <alternativeName>
        <fullName evidence="12">2-phosphoglycerate dehydratase</fullName>
    </alternativeName>
</protein>
<dbReference type="Pfam" id="PF03952">
    <property type="entry name" value="Enolase_N"/>
    <property type="match status" value="1"/>
</dbReference>
<dbReference type="EC" id="4.2.1.11" evidence="3 12"/>
<keyword evidence="5 12" id="KW-0963">Cytoplasm</keyword>
<keyword evidence="8 12" id="KW-0460">Magnesium</keyword>
<feature type="binding site" evidence="12 15">
    <location>
        <position position="249"/>
    </location>
    <ligand>
        <name>Mg(2+)</name>
        <dbReference type="ChEBI" id="CHEBI:18420"/>
    </ligand>
</feature>
<evidence type="ECO:0000256" key="12">
    <source>
        <dbReference type="HAMAP-Rule" id="MF_00318"/>
    </source>
</evidence>
<dbReference type="Gene3D" id="3.30.390.10">
    <property type="entry name" value="Enolase-like, N-terminal domain"/>
    <property type="match status" value="1"/>
</dbReference>
<dbReference type="PANTHER" id="PTHR11902:SF1">
    <property type="entry name" value="ENOLASE"/>
    <property type="match status" value="1"/>
</dbReference>
<evidence type="ECO:0000256" key="5">
    <source>
        <dbReference type="ARBA" id="ARBA00022490"/>
    </source>
</evidence>
<evidence type="ECO:0000256" key="3">
    <source>
        <dbReference type="ARBA" id="ARBA00012058"/>
    </source>
</evidence>
<feature type="domain" description="Enolase C-terminal TIM barrel" evidence="16">
    <location>
        <begin position="146"/>
        <end position="442"/>
    </location>
</feature>
<dbReference type="SMART" id="SM01193">
    <property type="entry name" value="Enolase_N"/>
    <property type="match status" value="1"/>
</dbReference>
<feature type="active site" description="Proton donor" evidence="12 13">
    <location>
        <position position="212"/>
    </location>
</feature>
<feature type="binding site" evidence="12">
    <location>
        <position position="384"/>
    </location>
    <ligand>
        <name>(2R)-2-phosphoglycerate</name>
        <dbReference type="ChEBI" id="CHEBI:58289"/>
    </ligand>
</feature>
<keyword evidence="7 12" id="KW-0479">Metal-binding</keyword>
<dbReference type="AlphaFoldDB" id="A0A173U7B4"/>
<evidence type="ECO:0000256" key="11">
    <source>
        <dbReference type="ARBA" id="ARBA00048951"/>
    </source>
</evidence>
<dbReference type="Gene3D" id="3.20.20.120">
    <property type="entry name" value="Enolase-like C-terminal domain"/>
    <property type="match status" value="1"/>
</dbReference>
<dbReference type="PaxDb" id="166486-ERS852572_01921"/>
<keyword evidence="6 12" id="KW-0964">Secreted</keyword>
<dbReference type="GO" id="GO:0009986">
    <property type="term" value="C:cell surface"/>
    <property type="evidence" value="ECO:0007669"/>
    <property type="project" value="UniProtKB-SubCell"/>
</dbReference>
<dbReference type="SFLD" id="SFLDF00002">
    <property type="entry name" value="enolase"/>
    <property type="match status" value="1"/>
</dbReference>
<comment type="subcellular location">
    <subcellularLocation>
        <location evidence="12">Cytoplasm</location>
    </subcellularLocation>
    <subcellularLocation>
        <location evidence="12">Secreted</location>
    </subcellularLocation>
    <subcellularLocation>
        <location evidence="12">Cell surface</location>
    </subcellularLocation>
    <text evidence="12">Fractions of enolase are present in both the cytoplasm and on the cell surface.</text>
</comment>
<dbReference type="InterPro" id="IPR029017">
    <property type="entry name" value="Enolase-like_N"/>
</dbReference>
<dbReference type="EMBL" id="CYXZ01000013">
    <property type="protein sequence ID" value="CUN10350.1"/>
    <property type="molecule type" value="Genomic_DNA"/>
</dbReference>
<feature type="binding site" evidence="14">
    <location>
        <position position="302"/>
    </location>
    <ligand>
        <name>substrate</name>
    </ligand>
</feature>
<keyword evidence="10 12" id="KW-0456">Lyase</keyword>
<dbReference type="SFLD" id="SFLDG00178">
    <property type="entry name" value="enolase"/>
    <property type="match status" value="1"/>
</dbReference>
<comment type="similarity">
    <text evidence="2 12">Belongs to the enolase family.</text>
</comment>
<evidence type="ECO:0000259" key="16">
    <source>
        <dbReference type="SMART" id="SM01192"/>
    </source>
</evidence>
<sequence>MSLKIKITDVHARQILDSRGNPTVEVEVTAETETTGKKITARESVPSGASTGRFEAIELRDGDKDYFGLGVQKTVDHVNTKIREMLLGMNVLEQAKLDRTMVELDGTDNKGNLGANAILGVSLACAKTAAKALDMPLYRYLGGTNAKTLPVPMMNVINGGVHAKNTLDFQEFMIMPVGARGFSQALKMGAEVYHFLRQILNENGMSTAVGDEGGFAPDFKNTGEAFSYLSKAVEKAGYRVGEDIVYAMDAAASELYDEARGVYVFPGESKGNEEEQEIARSSEEMIAMYEELVQQFPIVSIEDGLFEDDWEGWQKLTKRLGDKVQLVGDDLFVTNPKRIQCGIKLGAANAVLVKVNQIGTVTESLNAIEMAKSAGYHTVISHRSGETEDAFIADLAVAVNAGQIKTGAPCRAERTSKYNQLLRIEEELAEDAVFVPEEITEKQKAEKMG</sequence>
<dbReference type="InterPro" id="IPR020811">
    <property type="entry name" value="Enolase_N"/>
</dbReference>
<feature type="binding site" evidence="14">
    <location>
        <begin position="381"/>
        <end position="384"/>
    </location>
    <ligand>
        <name>substrate</name>
    </ligand>
</feature>
<dbReference type="PROSITE" id="PS00164">
    <property type="entry name" value="ENOLASE"/>
    <property type="match status" value="1"/>
</dbReference>
<dbReference type="PANTHER" id="PTHR11902">
    <property type="entry name" value="ENOLASE"/>
    <property type="match status" value="1"/>
</dbReference>
<comment type="cofactor">
    <cofactor evidence="12">
        <name>Mg(2+)</name>
        <dbReference type="ChEBI" id="CHEBI:18420"/>
    </cofactor>
    <text evidence="12">Binds a second Mg(2+) ion via substrate during catalysis.</text>
</comment>
<organism evidence="18 19">
    <name type="scientific">Roseburia intestinalis</name>
    <dbReference type="NCBI Taxonomy" id="166486"/>
    <lineage>
        <taxon>Bacteria</taxon>
        <taxon>Bacillati</taxon>
        <taxon>Bacillota</taxon>
        <taxon>Clostridia</taxon>
        <taxon>Lachnospirales</taxon>
        <taxon>Lachnospiraceae</taxon>
        <taxon>Roseburia</taxon>
    </lineage>
</organism>
<dbReference type="PIRSF" id="PIRSF001400">
    <property type="entry name" value="Enolase"/>
    <property type="match status" value="1"/>
</dbReference>
<evidence type="ECO:0000256" key="1">
    <source>
        <dbReference type="ARBA" id="ARBA00005031"/>
    </source>
</evidence>
<dbReference type="GO" id="GO:0004634">
    <property type="term" value="F:phosphopyruvate hydratase activity"/>
    <property type="evidence" value="ECO:0007669"/>
    <property type="project" value="UniProtKB-UniRule"/>
</dbReference>
<comment type="catalytic activity">
    <reaction evidence="11">
        <text>(2R)-2-phosphoglycerate = phosphoenolpyruvate + H2O</text>
        <dbReference type="Rhea" id="RHEA:10164"/>
        <dbReference type="ChEBI" id="CHEBI:15377"/>
        <dbReference type="ChEBI" id="CHEBI:58289"/>
        <dbReference type="ChEBI" id="CHEBI:58702"/>
        <dbReference type="EC" id="4.2.1.11"/>
    </reaction>
    <physiologicalReaction direction="left-to-right" evidence="11">
        <dbReference type="Rhea" id="RHEA:10165"/>
    </physiologicalReaction>
</comment>
<dbReference type="Proteomes" id="UP000095350">
    <property type="component" value="Unassembled WGS sequence"/>
</dbReference>
<feature type="domain" description="Enolase N-terminal" evidence="17">
    <location>
        <begin position="7"/>
        <end position="141"/>
    </location>
</feature>
<feature type="binding site" evidence="14">
    <location>
        <position position="405"/>
    </location>
    <ligand>
        <name>substrate</name>
    </ligand>
</feature>
<comment type="function">
    <text evidence="12">Catalyzes the reversible conversion of 2-phosphoglycerate (2-PG) into phosphoenolpyruvate (PEP). It is essential for the degradation of carbohydrates via glycolysis.</text>
</comment>
<evidence type="ECO:0000313" key="19">
    <source>
        <dbReference type="Proteomes" id="UP000095350"/>
    </source>
</evidence>
<feature type="binding site" evidence="12">
    <location>
        <position position="405"/>
    </location>
    <ligand>
        <name>(2R)-2-phosphoglycerate</name>
        <dbReference type="ChEBI" id="CHEBI:58289"/>
    </ligand>
</feature>
<dbReference type="SUPFAM" id="SSF54826">
    <property type="entry name" value="Enolase N-terminal domain-like"/>
    <property type="match status" value="1"/>
</dbReference>
<evidence type="ECO:0000256" key="9">
    <source>
        <dbReference type="ARBA" id="ARBA00023152"/>
    </source>
</evidence>
<dbReference type="Pfam" id="PF00113">
    <property type="entry name" value="Enolase_C"/>
    <property type="match status" value="1"/>
</dbReference>
<feature type="binding site" evidence="14">
    <location>
        <position position="171"/>
    </location>
    <ligand>
        <name>substrate</name>
    </ligand>
</feature>
<dbReference type="InterPro" id="IPR020810">
    <property type="entry name" value="Enolase_C"/>
</dbReference>
<reference evidence="18 19" key="1">
    <citation type="submission" date="2015-09" db="EMBL/GenBank/DDBJ databases">
        <authorList>
            <consortium name="Pathogen Informatics"/>
        </authorList>
    </citation>
    <scope>NUCLEOTIDE SEQUENCE [LARGE SCALE GENOMIC DNA]</scope>
    <source>
        <strain evidence="18 19">2789STDY5834960</strain>
    </source>
</reference>
<dbReference type="UniPathway" id="UPA00109">
    <property type="reaction ID" value="UER00187"/>
</dbReference>
<dbReference type="RefSeq" id="WP_055194362.1">
    <property type="nucleotide sequence ID" value="NZ_CABIYH010000013.1"/>
</dbReference>
<evidence type="ECO:0000256" key="8">
    <source>
        <dbReference type="ARBA" id="ARBA00022842"/>
    </source>
</evidence>
<evidence type="ECO:0000256" key="2">
    <source>
        <dbReference type="ARBA" id="ARBA00009604"/>
    </source>
</evidence>
<feature type="binding site" evidence="12">
    <location>
        <position position="354"/>
    </location>
    <ligand>
        <name>(2R)-2-phosphoglycerate</name>
        <dbReference type="ChEBI" id="CHEBI:58289"/>
    </ligand>
</feature>